<proteinExistence type="predicted"/>
<gene>
    <name evidence="1" type="ORF">FHX44_11850</name>
</gene>
<evidence type="ECO:0000313" key="2">
    <source>
        <dbReference type="Proteomes" id="UP000321261"/>
    </source>
</evidence>
<dbReference type="AlphaFoldDB" id="A0A561SJA1"/>
<keyword evidence="2" id="KW-1185">Reference proteome</keyword>
<organism evidence="1 2">
    <name type="scientific">Pseudonocardia hierapolitana</name>
    <dbReference type="NCBI Taxonomy" id="1128676"/>
    <lineage>
        <taxon>Bacteria</taxon>
        <taxon>Bacillati</taxon>
        <taxon>Actinomycetota</taxon>
        <taxon>Actinomycetes</taxon>
        <taxon>Pseudonocardiales</taxon>
        <taxon>Pseudonocardiaceae</taxon>
        <taxon>Pseudonocardia</taxon>
    </lineage>
</organism>
<reference evidence="1 2" key="1">
    <citation type="submission" date="2019-06" db="EMBL/GenBank/DDBJ databases">
        <title>Sequencing the genomes of 1000 actinobacteria strains.</title>
        <authorList>
            <person name="Klenk H.-P."/>
        </authorList>
    </citation>
    <scope>NUCLEOTIDE SEQUENCE [LARGE SCALE GENOMIC DNA]</scope>
    <source>
        <strain evidence="1 2">DSM 45671</strain>
    </source>
</reference>
<name>A0A561SJA1_9PSEU</name>
<sequence>MTAIAPDLRAVLAGIADVLIPAAQGMPSATEAGVPEALLDEVVRARPDLAAPLVEVLTAVATDDAATAVARLRAGAVPGFDTVAVVVAGGYLMSPRVMAELGYPGQEAKIVDPDDVIRTLHDGLLDPVIERGPIYRPTPGTGESR</sequence>
<comment type="caution">
    <text evidence="1">The sequence shown here is derived from an EMBL/GenBank/DDBJ whole genome shotgun (WGS) entry which is preliminary data.</text>
</comment>
<dbReference type="EMBL" id="VIWU01000001">
    <property type="protein sequence ID" value="TWF74966.1"/>
    <property type="molecule type" value="Genomic_DNA"/>
</dbReference>
<protein>
    <submittedName>
        <fullName evidence="1">Uncharacterized protein</fullName>
    </submittedName>
</protein>
<dbReference type="OrthoDB" id="8447184at2"/>
<dbReference type="RefSeq" id="WP_147254255.1">
    <property type="nucleotide sequence ID" value="NZ_VIWU01000001.1"/>
</dbReference>
<accession>A0A561SJA1</accession>
<evidence type="ECO:0000313" key="1">
    <source>
        <dbReference type="EMBL" id="TWF74966.1"/>
    </source>
</evidence>
<dbReference type="Proteomes" id="UP000321261">
    <property type="component" value="Unassembled WGS sequence"/>
</dbReference>